<evidence type="ECO:0000313" key="9">
    <source>
        <dbReference type="Proteomes" id="UP000600600"/>
    </source>
</evidence>
<protein>
    <submittedName>
        <fullName evidence="8">RagB/SusD family nutrient uptake outer membrane protein</fullName>
    </submittedName>
</protein>
<keyword evidence="4" id="KW-0472">Membrane</keyword>
<keyword evidence="3" id="KW-0732">Signal</keyword>
<evidence type="ECO:0000256" key="4">
    <source>
        <dbReference type="ARBA" id="ARBA00023136"/>
    </source>
</evidence>
<dbReference type="Gene3D" id="1.25.40.390">
    <property type="match status" value="1"/>
</dbReference>
<comment type="caution">
    <text evidence="8">The sequence shown here is derived from an EMBL/GenBank/DDBJ whole genome shotgun (WGS) entry which is preliminary data.</text>
</comment>
<name>A0ABR7CBU6_9BACE</name>
<dbReference type="Pfam" id="PF07980">
    <property type="entry name" value="SusD_RagB"/>
    <property type="match status" value="1"/>
</dbReference>
<comment type="similarity">
    <text evidence="2">Belongs to the SusD family.</text>
</comment>
<evidence type="ECO:0000259" key="6">
    <source>
        <dbReference type="Pfam" id="PF07980"/>
    </source>
</evidence>
<dbReference type="Proteomes" id="UP000600600">
    <property type="component" value="Unassembled WGS sequence"/>
</dbReference>
<dbReference type="InterPro" id="IPR012944">
    <property type="entry name" value="SusD_RagB_dom"/>
</dbReference>
<evidence type="ECO:0000256" key="2">
    <source>
        <dbReference type="ARBA" id="ARBA00006275"/>
    </source>
</evidence>
<comment type="subcellular location">
    <subcellularLocation>
        <location evidence="1">Cell outer membrane</location>
    </subcellularLocation>
</comment>
<dbReference type="SUPFAM" id="SSF48452">
    <property type="entry name" value="TPR-like"/>
    <property type="match status" value="1"/>
</dbReference>
<dbReference type="PROSITE" id="PS51257">
    <property type="entry name" value="PROKAR_LIPOPROTEIN"/>
    <property type="match status" value="1"/>
</dbReference>
<evidence type="ECO:0000256" key="1">
    <source>
        <dbReference type="ARBA" id="ARBA00004442"/>
    </source>
</evidence>
<accession>A0ABR7CBU6</accession>
<dbReference type="InterPro" id="IPR011990">
    <property type="entry name" value="TPR-like_helical_dom_sf"/>
</dbReference>
<proteinExistence type="inferred from homology"/>
<dbReference type="EMBL" id="JACOOE010000005">
    <property type="protein sequence ID" value="MBC5605257.1"/>
    <property type="molecule type" value="Genomic_DNA"/>
</dbReference>
<gene>
    <name evidence="8" type="ORF">H8S67_11320</name>
</gene>
<organism evidence="8 9">
    <name type="scientific">Bacteroides difficilis</name>
    <dbReference type="NCBI Taxonomy" id="2763021"/>
    <lineage>
        <taxon>Bacteria</taxon>
        <taxon>Pseudomonadati</taxon>
        <taxon>Bacteroidota</taxon>
        <taxon>Bacteroidia</taxon>
        <taxon>Bacteroidales</taxon>
        <taxon>Bacteroidaceae</taxon>
        <taxon>Bacteroides</taxon>
    </lineage>
</organism>
<evidence type="ECO:0000256" key="5">
    <source>
        <dbReference type="ARBA" id="ARBA00023237"/>
    </source>
</evidence>
<feature type="domain" description="RagB/SusD" evidence="6">
    <location>
        <begin position="378"/>
        <end position="520"/>
    </location>
</feature>
<dbReference type="InterPro" id="IPR033985">
    <property type="entry name" value="SusD-like_N"/>
</dbReference>
<dbReference type="RefSeq" id="WP_186967348.1">
    <property type="nucleotide sequence ID" value="NZ_JACOOE010000005.1"/>
</dbReference>
<evidence type="ECO:0000313" key="8">
    <source>
        <dbReference type="EMBL" id="MBC5605257.1"/>
    </source>
</evidence>
<feature type="domain" description="SusD-like N-terminal" evidence="7">
    <location>
        <begin position="22"/>
        <end position="238"/>
    </location>
</feature>
<evidence type="ECO:0000256" key="3">
    <source>
        <dbReference type="ARBA" id="ARBA00022729"/>
    </source>
</evidence>
<evidence type="ECO:0000259" key="7">
    <source>
        <dbReference type="Pfam" id="PF14322"/>
    </source>
</evidence>
<dbReference type="Pfam" id="PF14322">
    <property type="entry name" value="SusD-like_3"/>
    <property type="match status" value="1"/>
</dbReference>
<keyword evidence="9" id="KW-1185">Reference proteome</keyword>
<reference evidence="8 9" key="1">
    <citation type="submission" date="2020-08" db="EMBL/GenBank/DDBJ databases">
        <title>Genome public.</title>
        <authorList>
            <person name="Liu C."/>
            <person name="Sun Q."/>
        </authorList>
    </citation>
    <scope>NUCLEOTIDE SEQUENCE [LARGE SCALE GENOMIC DNA]</scope>
    <source>
        <strain evidence="8 9">M27</strain>
    </source>
</reference>
<sequence>MKYIDKIGLTLLVTLIVSSCNDFLDEKPKKGDGIELETFEQLEALLAARMEPIDRSAIWDCNAAQRYMSDCYEMPMDIAMGMVALADYTALELNCFQPKYTAEIQSSNSLWLCAYKNIFMANTVLAYLDKVTGGTSAQRATLAQRAHFIRAYNYYELINCYCVPYCEANLKELGVPINISIEYNENYSRGILKDVYDLIESELAQALPLSVPLIEGGERKIWRENSAAVNGFAARLYLTMGDYAKAKDFAEKALACDGELADYNTDIEPVEEFEDGNGELRTVTTWYDESTFDMTGLLPGINQKSYYRRYHFTDSWAIPSAKLREAFDTDNDLRYKYFYYEEYISLCIMGMGVEYFEDEAPGYSYYNGDDFDSGPCVSEMLLIKAEAMARQGQWSDALTYLNTNFRPYRISSEAPADAVNLTAANKDEAIDVILKERMREFPFTLRWHDIRRCNFNDDPNDDVTITRRFYKLSSTGAHSPIFDDETVEYTLTPKSNKYIYTMAIPSTEVTVSNGMIEQNKYE</sequence>
<keyword evidence="5" id="KW-0998">Cell outer membrane</keyword>